<proteinExistence type="predicted"/>
<evidence type="ECO:0008006" key="3">
    <source>
        <dbReference type="Google" id="ProtNLM"/>
    </source>
</evidence>
<accession>A0A6A5US71</accession>
<dbReference type="OrthoDB" id="4485682at2759"/>
<evidence type="ECO:0000313" key="2">
    <source>
        <dbReference type="Proteomes" id="UP000800036"/>
    </source>
</evidence>
<evidence type="ECO:0000313" key="1">
    <source>
        <dbReference type="EMBL" id="KAF1966819.1"/>
    </source>
</evidence>
<keyword evidence="2" id="KW-1185">Reference proteome</keyword>
<dbReference type="EMBL" id="ML976740">
    <property type="protein sequence ID" value="KAF1966819.1"/>
    <property type="molecule type" value="Genomic_DNA"/>
</dbReference>
<protein>
    <recommendedName>
        <fullName evidence="3">C2H2-type domain-containing protein</fullName>
    </recommendedName>
</protein>
<reference evidence="1" key="1">
    <citation type="journal article" date="2020" name="Stud. Mycol.">
        <title>101 Dothideomycetes genomes: a test case for predicting lifestyles and emergence of pathogens.</title>
        <authorList>
            <person name="Haridas S."/>
            <person name="Albert R."/>
            <person name="Binder M."/>
            <person name="Bloem J."/>
            <person name="Labutti K."/>
            <person name="Salamov A."/>
            <person name="Andreopoulos B."/>
            <person name="Baker S."/>
            <person name="Barry K."/>
            <person name="Bills G."/>
            <person name="Bluhm B."/>
            <person name="Cannon C."/>
            <person name="Castanera R."/>
            <person name="Culley D."/>
            <person name="Daum C."/>
            <person name="Ezra D."/>
            <person name="Gonzalez J."/>
            <person name="Henrissat B."/>
            <person name="Kuo A."/>
            <person name="Liang C."/>
            <person name="Lipzen A."/>
            <person name="Lutzoni F."/>
            <person name="Magnuson J."/>
            <person name="Mondo S."/>
            <person name="Nolan M."/>
            <person name="Ohm R."/>
            <person name="Pangilinan J."/>
            <person name="Park H.-J."/>
            <person name="Ramirez L."/>
            <person name="Alfaro M."/>
            <person name="Sun H."/>
            <person name="Tritt A."/>
            <person name="Yoshinaga Y."/>
            <person name="Zwiers L.-H."/>
            <person name="Turgeon B."/>
            <person name="Goodwin S."/>
            <person name="Spatafora J."/>
            <person name="Crous P."/>
            <person name="Grigoriev I."/>
        </authorList>
    </citation>
    <scope>NUCLEOTIDE SEQUENCE</scope>
    <source>
        <strain evidence="1">CBS 107.79</strain>
    </source>
</reference>
<feature type="non-terminal residue" evidence="1">
    <location>
        <position position="76"/>
    </location>
</feature>
<dbReference type="Proteomes" id="UP000800036">
    <property type="component" value="Unassembled WGS sequence"/>
</dbReference>
<sequence>KERRPRICFVCLGNEKLSTAQRTHSFYSPGDLSKHFIRRHLANVRDGDILRCGLCRIDIEHKMHWQRHTHEVHGTV</sequence>
<name>A0A6A5US71_9PLEO</name>
<dbReference type="AlphaFoldDB" id="A0A6A5US71"/>
<feature type="non-terminal residue" evidence="1">
    <location>
        <position position="1"/>
    </location>
</feature>
<gene>
    <name evidence="1" type="ORF">BU23DRAFT_368035</name>
</gene>
<organism evidence="1 2">
    <name type="scientific">Bimuria novae-zelandiae CBS 107.79</name>
    <dbReference type="NCBI Taxonomy" id="1447943"/>
    <lineage>
        <taxon>Eukaryota</taxon>
        <taxon>Fungi</taxon>
        <taxon>Dikarya</taxon>
        <taxon>Ascomycota</taxon>
        <taxon>Pezizomycotina</taxon>
        <taxon>Dothideomycetes</taxon>
        <taxon>Pleosporomycetidae</taxon>
        <taxon>Pleosporales</taxon>
        <taxon>Massarineae</taxon>
        <taxon>Didymosphaeriaceae</taxon>
        <taxon>Bimuria</taxon>
    </lineage>
</organism>